<proteinExistence type="predicted"/>
<organism evidence="1 2">
    <name type="scientific">Thermobifida halotolerans</name>
    <dbReference type="NCBI Taxonomy" id="483545"/>
    <lineage>
        <taxon>Bacteria</taxon>
        <taxon>Bacillati</taxon>
        <taxon>Actinomycetota</taxon>
        <taxon>Actinomycetes</taxon>
        <taxon>Streptosporangiales</taxon>
        <taxon>Nocardiopsidaceae</taxon>
        <taxon>Thermobifida</taxon>
    </lineage>
</organism>
<evidence type="ECO:0000313" key="1">
    <source>
        <dbReference type="EMBL" id="UOE22034.1"/>
    </source>
</evidence>
<dbReference type="Proteomes" id="UP000265719">
    <property type="component" value="Chromosome"/>
</dbReference>
<dbReference type="AlphaFoldDB" id="A0A399G1P3"/>
<dbReference type="OrthoDB" id="3432452at2"/>
<evidence type="ECO:0000313" key="2">
    <source>
        <dbReference type="Proteomes" id="UP000265719"/>
    </source>
</evidence>
<gene>
    <name evidence="1" type="ORF">NI17_013090</name>
</gene>
<sequence length="137" mass="14234">MPPEPPPEEVLAAARAAYRMRRPDAAPAALLTDSATDPVPGLRRGPASGPRLLAFGVGELELHLHVTVRGDVCDLAGQLIPAVRFTAELRRADGVSSHPSDPGGAFVVRSVPRGPVSLVCSPADSAIPPLAVPWTVL</sequence>
<protein>
    <submittedName>
        <fullName evidence="1">Uncharacterized protein</fullName>
    </submittedName>
</protein>
<dbReference type="EMBL" id="CP063196">
    <property type="protein sequence ID" value="UOE22034.1"/>
    <property type="molecule type" value="Genomic_DNA"/>
</dbReference>
<name>A0A399G1P3_9ACTN</name>
<keyword evidence="2" id="KW-1185">Reference proteome</keyword>
<reference evidence="1" key="1">
    <citation type="submission" date="2020-10" db="EMBL/GenBank/DDBJ databases">
        <title>De novo genome project of the cellulose decomposer Thermobifida halotolerans type strain.</title>
        <authorList>
            <person name="Nagy I."/>
            <person name="Horvath B."/>
            <person name="Kukolya J."/>
            <person name="Nagy I."/>
            <person name="Orsini M."/>
        </authorList>
    </citation>
    <scope>NUCLEOTIDE SEQUENCE</scope>
    <source>
        <strain evidence="1">DSM 44931</strain>
    </source>
</reference>
<dbReference type="KEGG" id="thao:NI17_013090"/>
<accession>A0A399G1P3</accession>